<dbReference type="InterPro" id="IPR005545">
    <property type="entry name" value="YCII"/>
</dbReference>
<dbReference type="PANTHER" id="PTHR35174:SF3">
    <property type="entry name" value="BLL7171 PROTEIN"/>
    <property type="match status" value="1"/>
</dbReference>
<dbReference type="EMBL" id="PYXZ01000012">
    <property type="protein sequence ID" value="PUA79142.1"/>
    <property type="molecule type" value="Genomic_DNA"/>
</dbReference>
<evidence type="ECO:0000313" key="4">
    <source>
        <dbReference type="Proteomes" id="UP000244867"/>
    </source>
</evidence>
<protein>
    <submittedName>
        <fullName evidence="3">Transcription initiation protein</fullName>
    </submittedName>
</protein>
<sequence>MAEYVVLLIGDTEHWWTGANEEEKAAAMAAHGTFTDQLAERGHTITGGAELHRAGRARTIAPHATSATDGPWAESAEQVGGYYVIESSDLDDLLECCTILAATGDAVEGRECVDQEEVESA</sequence>
<dbReference type="AlphaFoldDB" id="A0A2R7YRY2"/>
<reference evidence="3 4" key="1">
    <citation type="submission" date="2018-03" db="EMBL/GenBank/DDBJ databases">
        <authorList>
            <person name="Keele B.F."/>
        </authorList>
    </citation>
    <scope>NUCLEOTIDE SEQUENCE [LARGE SCALE GENOMIC DNA]</scope>
    <source>
        <strain evidence="3 4">IB-3</strain>
    </source>
</reference>
<comment type="caution">
    <text evidence="3">The sequence shown here is derived from an EMBL/GenBank/DDBJ whole genome shotgun (WGS) entry which is preliminary data.</text>
</comment>
<dbReference type="SUPFAM" id="SSF54909">
    <property type="entry name" value="Dimeric alpha+beta barrel"/>
    <property type="match status" value="1"/>
</dbReference>
<dbReference type="Pfam" id="PF03795">
    <property type="entry name" value="YCII"/>
    <property type="match status" value="1"/>
</dbReference>
<dbReference type="Proteomes" id="UP000244867">
    <property type="component" value="Unassembled WGS sequence"/>
</dbReference>
<proteinExistence type="inferred from homology"/>
<keyword evidence="4" id="KW-1185">Reference proteome</keyword>
<name>A0A2R7YRY2_9ACTN</name>
<gene>
    <name evidence="3" type="ORF">C7S10_20610</name>
</gene>
<dbReference type="InterPro" id="IPR011008">
    <property type="entry name" value="Dimeric_a/b-barrel"/>
</dbReference>
<dbReference type="PANTHER" id="PTHR35174">
    <property type="entry name" value="BLL7171 PROTEIN-RELATED"/>
    <property type="match status" value="1"/>
</dbReference>
<evidence type="ECO:0000259" key="2">
    <source>
        <dbReference type="Pfam" id="PF03795"/>
    </source>
</evidence>
<dbReference type="OrthoDB" id="668782at2"/>
<evidence type="ECO:0000313" key="3">
    <source>
        <dbReference type="EMBL" id="PUA79142.1"/>
    </source>
</evidence>
<feature type="domain" description="YCII-related" evidence="2">
    <location>
        <begin position="16"/>
        <end position="95"/>
    </location>
</feature>
<comment type="similarity">
    <text evidence="1">Belongs to the YciI family.</text>
</comment>
<evidence type="ECO:0000256" key="1">
    <source>
        <dbReference type="ARBA" id="ARBA00007689"/>
    </source>
</evidence>
<dbReference type="Gene3D" id="3.30.70.1060">
    <property type="entry name" value="Dimeric alpha+beta barrel"/>
    <property type="match status" value="1"/>
</dbReference>
<accession>A0A2R7YRY2</accession>
<dbReference type="RefSeq" id="WP_108346579.1">
    <property type="nucleotide sequence ID" value="NZ_PYXZ01000012.1"/>
</dbReference>
<organism evidence="3 4">
    <name type="scientific">Nocardioides currus</name>
    <dbReference type="NCBI Taxonomy" id="2133958"/>
    <lineage>
        <taxon>Bacteria</taxon>
        <taxon>Bacillati</taxon>
        <taxon>Actinomycetota</taxon>
        <taxon>Actinomycetes</taxon>
        <taxon>Propionibacteriales</taxon>
        <taxon>Nocardioidaceae</taxon>
        <taxon>Nocardioides</taxon>
    </lineage>
</organism>